<sequence length="52" mass="6127">MKGFIIINDSISDVLYTLGYLVEDLIISFIIFLHYLLIYFENVSNNILHFTK</sequence>
<dbReference type="AlphaFoldDB" id="A0A0E9P8S1"/>
<keyword evidence="1" id="KW-0812">Transmembrane</keyword>
<evidence type="ECO:0000313" key="2">
    <source>
        <dbReference type="EMBL" id="JAH00692.1"/>
    </source>
</evidence>
<keyword evidence="1" id="KW-1133">Transmembrane helix</keyword>
<dbReference type="EMBL" id="GBXM01107885">
    <property type="protein sequence ID" value="JAH00692.1"/>
    <property type="molecule type" value="Transcribed_RNA"/>
</dbReference>
<name>A0A0E9P8S1_ANGAN</name>
<reference evidence="2" key="2">
    <citation type="journal article" date="2015" name="Fish Shellfish Immunol.">
        <title>Early steps in the European eel (Anguilla anguilla)-Vibrio vulnificus interaction in the gills: Role of the RtxA13 toxin.</title>
        <authorList>
            <person name="Callol A."/>
            <person name="Pajuelo D."/>
            <person name="Ebbesson L."/>
            <person name="Teles M."/>
            <person name="MacKenzie S."/>
            <person name="Amaro C."/>
        </authorList>
    </citation>
    <scope>NUCLEOTIDE SEQUENCE</scope>
</reference>
<feature type="transmembrane region" description="Helical" evidence="1">
    <location>
        <begin position="20"/>
        <end position="40"/>
    </location>
</feature>
<accession>A0A0E9P8S1</accession>
<proteinExistence type="predicted"/>
<reference evidence="2" key="1">
    <citation type="submission" date="2014-11" db="EMBL/GenBank/DDBJ databases">
        <authorList>
            <person name="Amaro Gonzalez C."/>
        </authorList>
    </citation>
    <scope>NUCLEOTIDE SEQUENCE</scope>
</reference>
<evidence type="ECO:0000256" key="1">
    <source>
        <dbReference type="SAM" id="Phobius"/>
    </source>
</evidence>
<protein>
    <submittedName>
        <fullName evidence="2">Uncharacterized protein</fullName>
    </submittedName>
</protein>
<organism evidence="2">
    <name type="scientific">Anguilla anguilla</name>
    <name type="common">European freshwater eel</name>
    <name type="synonym">Muraena anguilla</name>
    <dbReference type="NCBI Taxonomy" id="7936"/>
    <lineage>
        <taxon>Eukaryota</taxon>
        <taxon>Metazoa</taxon>
        <taxon>Chordata</taxon>
        <taxon>Craniata</taxon>
        <taxon>Vertebrata</taxon>
        <taxon>Euteleostomi</taxon>
        <taxon>Actinopterygii</taxon>
        <taxon>Neopterygii</taxon>
        <taxon>Teleostei</taxon>
        <taxon>Anguilliformes</taxon>
        <taxon>Anguillidae</taxon>
        <taxon>Anguilla</taxon>
    </lineage>
</organism>
<keyword evidence="1" id="KW-0472">Membrane</keyword>